<protein>
    <submittedName>
        <fullName evidence="1">DUF3303 family protein</fullName>
    </submittedName>
</protein>
<dbReference type="EMBL" id="JAQOUE010000001">
    <property type="protein sequence ID" value="MDT7041337.1"/>
    <property type="molecule type" value="Genomic_DNA"/>
</dbReference>
<dbReference type="InterPro" id="IPR021734">
    <property type="entry name" value="DUF3303"/>
</dbReference>
<keyword evidence="2" id="KW-1185">Reference proteome</keyword>
<organism evidence="1 2">
    <name type="scientific">Candidatus Nitronereus thalassa</name>
    <dbReference type="NCBI Taxonomy" id="3020898"/>
    <lineage>
        <taxon>Bacteria</taxon>
        <taxon>Pseudomonadati</taxon>
        <taxon>Nitrospirota</taxon>
        <taxon>Nitrospiria</taxon>
        <taxon>Nitrospirales</taxon>
        <taxon>Nitrospiraceae</taxon>
        <taxon>Candidatus Nitronereus</taxon>
    </lineage>
</organism>
<proteinExistence type="predicted"/>
<dbReference type="Proteomes" id="UP001250932">
    <property type="component" value="Unassembled WGS sequence"/>
</dbReference>
<dbReference type="Pfam" id="PF11746">
    <property type="entry name" value="DUF3303"/>
    <property type="match status" value="1"/>
</dbReference>
<evidence type="ECO:0000313" key="2">
    <source>
        <dbReference type="Proteomes" id="UP001250932"/>
    </source>
</evidence>
<name>A0ABU3K4K5_9BACT</name>
<comment type="caution">
    <text evidence="1">The sequence shown here is derived from an EMBL/GenBank/DDBJ whole genome shotgun (WGS) entry which is preliminary data.</text>
</comment>
<evidence type="ECO:0000313" key="1">
    <source>
        <dbReference type="EMBL" id="MDT7041337.1"/>
    </source>
</evidence>
<reference evidence="1 2" key="1">
    <citation type="journal article" date="2023" name="ISME J.">
        <title>Cultivation and genomic characterization of novel and ubiquitous marine nitrite-oxidizing bacteria from the Nitrospirales.</title>
        <authorList>
            <person name="Mueller A.J."/>
            <person name="Daebeler A."/>
            <person name="Herbold C.W."/>
            <person name="Kirkegaard R.H."/>
            <person name="Daims H."/>
        </authorList>
    </citation>
    <scope>NUCLEOTIDE SEQUENCE [LARGE SCALE GENOMIC DNA]</scope>
    <source>
        <strain evidence="1 2">EB</strain>
    </source>
</reference>
<accession>A0ABU3K4K5</accession>
<dbReference type="RefSeq" id="WP_313831692.1">
    <property type="nucleotide sequence ID" value="NZ_JAQOUE010000001.1"/>
</dbReference>
<sequence>MKFLVTYSIHPDKRHQALQAFSRMTQADDLADIGKQITVIGRWHIVDGGSGLAIVETSDAQALARWALNWNHIMDLEMKPVIDDQEARSIGIQKFK</sequence>
<gene>
    <name evidence="1" type="ORF">PPG34_03185</name>
</gene>